<dbReference type="SUPFAM" id="SSF143744">
    <property type="entry name" value="GlcG-like"/>
    <property type="match status" value="1"/>
</dbReference>
<dbReference type="EMBL" id="CP109546">
    <property type="protein sequence ID" value="WTZ07552.1"/>
    <property type="molecule type" value="Genomic_DNA"/>
</dbReference>
<feature type="compositionally biased region" description="Basic and acidic residues" evidence="1">
    <location>
        <begin position="181"/>
        <end position="195"/>
    </location>
</feature>
<dbReference type="AlphaFoldDB" id="A0AAU3HX23"/>
<reference evidence="2" key="1">
    <citation type="submission" date="2022-10" db="EMBL/GenBank/DDBJ databases">
        <title>The complete genomes of actinobacterial strains from the NBC collection.</title>
        <authorList>
            <person name="Joergensen T.S."/>
            <person name="Alvarez Arevalo M."/>
            <person name="Sterndorff E.B."/>
            <person name="Faurdal D."/>
            <person name="Vuksanovic O."/>
            <person name="Mourched A.-S."/>
            <person name="Charusanti P."/>
            <person name="Shaw S."/>
            <person name="Blin K."/>
            <person name="Weber T."/>
        </authorList>
    </citation>
    <scope>NUCLEOTIDE SEQUENCE</scope>
    <source>
        <strain evidence="2">NBC_01393</strain>
    </source>
</reference>
<dbReference type="Pfam" id="PF03928">
    <property type="entry name" value="HbpS-like"/>
    <property type="match status" value="1"/>
</dbReference>
<organism evidence="2">
    <name type="scientific">Streptomyces sp. NBC_01393</name>
    <dbReference type="NCBI Taxonomy" id="2903851"/>
    <lineage>
        <taxon>Bacteria</taxon>
        <taxon>Bacillati</taxon>
        <taxon>Actinomycetota</taxon>
        <taxon>Actinomycetes</taxon>
        <taxon>Kitasatosporales</taxon>
        <taxon>Streptomycetaceae</taxon>
        <taxon>Streptomyces</taxon>
    </lineage>
</organism>
<dbReference type="PANTHER" id="PTHR34309">
    <property type="entry name" value="SLR1406 PROTEIN"/>
    <property type="match status" value="1"/>
</dbReference>
<feature type="compositionally biased region" description="Basic and acidic residues" evidence="1">
    <location>
        <begin position="159"/>
        <end position="174"/>
    </location>
</feature>
<evidence type="ECO:0000313" key="2">
    <source>
        <dbReference type="EMBL" id="WTZ07552.1"/>
    </source>
</evidence>
<protein>
    <submittedName>
        <fullName evidence="2">Heme-binding protein</fullName>
    </submittedName>
</protein>
<name>A0AAU3HX23_9ACTN</name>
<dbReference type="InterPro" id="IPR005624">
    <property type="entry name" value="PduO/GlcC-like"/>
</dbReference>
<proteinExistence type="predicted"/>
<feature type="region of interest" description="Disordered" evidence="1">
    <location>
        <begin position="149"/>
        <end position="195"/>
    </location>
</feature>
<accession>A0AAU3HX23</accession>
<evidence type="ECO:0000256" key="1">
    <source>
        <dbReference type="SAM" id="MobiDB-lite"/>
    </source>
</evidence>
<dbReference type="InterPro" id="IPR038084">
    <property type="entry name" value="PduO/GlcC-like_sf"/>
</dbReference>
<gene>
    <name evidence="2" type="ORF">OG699_05775</name>
</gene>
<dbReference type="Gene3D" id="3.30.450.150">
    <property type="entry name" value="Haem-degrading domain"/>
    <property type="match status" value="1"/>
</dbReference>
<dbReference type="PANTHER" id="PTHR34309:SF10">
    <property type="entry name" value="SLR1406 PROTEIN"/>
    <property type="match status" value="1"/>
</dbReference>
<sequence>MSSLTLDAADEIVAAALKRAQALGKAVSVAVVDAGGFVVSVRRCDGARPLTPDIARAKAYTAAVMQRPGKMLKKWQESQPVFFAQLSQLPGAALPIMATEGSVTIKKDGEIIGGLGIAGGTADEDQRVADEVLESLGYELEFAAWGVAGTAAGGHGKPRSAEHAEQGRNADGAEKAGSADSPEKARNAENTEKGA</sequence>
<dbReference type="InterPro" id="IPR052517">
    <property type="entry name" value="GlcG_carb_metab_protein"/>
</dbReference>